<dbReference type="RefSeq" id="WP_248654637.1">
    <property type="nucleotide sequence ID" value="NZ_CP096658.1"/>
</dbReference>
<feature type="transmembrane region" description="Helical" evidence="2">
    <location>
        <begin position="21"/>
        <end position="44"/>
    </location>
</feature>
<reference evidence="4" key="1">
    <citation type="submission" date="2022-04" db="EMBL/GenBank/DDBJ databases">
        <title>Diverse halophilic archaea isolated from saline environments.</title>
        <authorList>
            <person name="Cui H.-L."/>
        </authorList>
    </citation>
    <scope>NUCLEOTIDE SEQUENCE</scope>
    <source>
        <strain evidence="4">XZYJT40</strain>
    </source>
</reference>
<gene>
    <name evidence="4" type="ORF">M0R88_17135</name>
</gene>
<feature type="domain" description="Cell division protein A N-terminal" evidence="3">
    <location>
        <begin position="18"/>
        <end position="129"/>
    </location>
</feature>
<organism evidence="4 5">
    <name type="scientific">Halorussus gelatinilyticus</name>
    <dbReference type="NCBI Taxonomy" id="2937524"/>
    <lineage>
        <taxon>Archaea</taxon>
        <taxon>Methanobacteriati</taxon>
        <taxon>Methanobacteriota</taxon>
        <taxon>Stenosarchaea group</taxon>
        <taxon>Halobacteria</taxon>
        <taxon>Halobacteriales</taxon>
        <taxon>Haladaptataceae</taxon>
        <taxon>Halorussus</taxon>
    </lineage>
</organism>
<dbReference type="EMBL" id="CP096658">
    <property type="protein sequence ID" value="UPW00223.1"/>
    <property type="molecule type" value="Genomic_DNA"/>
</dbReference>
<dbReference type="Pfam" id="PF23600">
    <property type="entry name" value="CdpA_N"/>
    <property type="match status" value="1"/>
</dbReference>
<protein>
    <recommendedName>
        <fullName evidence="3">Cell division protein A N-terminal domain-containing protein</fullName>
    </recommendedName>
</protein>
<dbReference type="GeneID" id="72191616"/>
<evidence type="ECO:0000313" key="4">
    <source>
        <dbReference type="EMBL" id="UPW00223.1"/>
    </source>
</evidence>
<evidence type="ECO:0000313" key="5">
    <source>
        <dbReference type="Proteomes" id="UP000830434"/>
    </source>
</evidence>
<evidence type="ECO:0000256" key="1">
    <source>
        <dbReference type="SAM" id="MobiDB-lite"/>
    </source>
</evidence>
<dbReference type="KEGG" id="haxz:M0R88_17135"/>
<accession>A0A8U0IGW6</accession>
<keyword evidence="5" id="KW-1185">Reference proteome</keyword>
<keyword evidence="2" id="KW-1133">Transmembrane helix</keyword>
<dbReference type="InterPro" id="IPR055563">
    <property type="entry name" value="CdpA_N"/>
</dbReference>
<feature type="transmembrane region" description="Helical" evidence="2">
    <location>
        <begin position="50"/>
        <end position="70"/>
    </location>
</feature>
<evidence type="ECO:0000259" key="3">
    <source>
        <dbReference type="Pfam" id="PF23600"/>
    </source>
</evidence>
<feature type="compositionally biased region" description="Basic and acidic residues" evidence="1">
    <location>
        <begin position="160"/>
        <end position="174"/>
    </location>
</feature>
<keyword evidence="2" id="KW-0472">Membrane</keyword>
<keyword evidence="2" id="KW-0812">Transmembrane</keyword>
<feature type="transmembrane region" description="Helical" evidence="2">
    <location>
        <begin position="82"/>
        <end position="100"/>
    </location>
</feature>
<dbReference type="Proteomes" id="UP000830434">
    <property type="component" value="Chromosome"/>
</dbReference>
<dbReference type="AlphaFoldDB" id="A0A8U0IGW6"/>
<proteinExistence type="predicted"/>
<evidence type="ECO:0000256" key="2">
    <source>
        <dbReference type="SAM" id="Phobius"/>
    </source>
</evidence>
<feature type="transmembrane region" description="Helical" evidence="2">
    <location>
        <begin position="112"/>
        <end position="129"/>
    </location>
</feature>
<feature type="region of interest" description="Disordered" evidence="1">
    <location>
        <begin position="132"/>
        <end position="174"/>
    </location>
</feature>
<name>A0A8U0IGW6_9EURY</name>
<sequence>MFDDRRDEGVRWRAVARASALLLGSLVAVVGFVAATASLVAGFGVAKPHALRFGVLFGGVSLLAGFLALFGQCPDAARSGPLAGVGTAVAGVGVVLFWTAEWSGRVGQLPTVAIGTYALGVLTLFGAGFRTTPSDDEGETDRRGSDTLGGSVESVVTATEEERASDGDGSDERT</sequence>